<organism evidence="2 3">
    <name type="scientific">Pseudonocardia acidicola</name>
    <dbReference type="NCBI Taxonomy" id="2724939"/>
    <lineage>
        <taxon>Bacteria</taxon>
        <taxon>Bacillati</taxon>
        <taxon>Actinomycetota</taxon>
        <taxon>Actinomycetes</taxon>
        <taxon>Pseudonocardiales</taxon>
        <taxon>Pseudonocardiaceae</taxon>
        <taxon>Pseudonocardia</taxon>
    </lineage>
</organism>
<keyword evidence="3" id="KW-1185">Reference proteome</keyword>
<dbReference type="EMBL" id="JAAXLA010000082">
    <property type="protein sequence ID" value="NMI01350.1"/>
    <property type="molecule type" value="Genomic_DNA"/>
</dbReference>
<name>A0ABX1SID5_9PSEU</name>
<comment type="caution">
    <text evidence="2">The sequence shown here is derived from an EMBL/GenBank/DDBJ whole genome shotgun (WGS) entry which is preliminary data.</text>
</comment>
<dbReference type="Proteomes" id="UP000820669">
    <property type="component" value="Unassembled WGS sequence"/>
</dbReference>
<dbReference type="RefSeq" id="WP_169384813.1">
    <property type="nucleotide sequence ID" value="NZ_JAAXLA010000082.1"/>
</dbReference>
<feature type="compositionally biased region" description="Low complexity" evidence="1">
    <location>
        <begin position="33"/>
        <end position="47"/>
    </location>
</feature>
<protein>
    <submittedName>
        <fullName evidence="2">Uncharacterized protein</fullName>
    </submittedName>
</protein>
<proteinExistence type="predicted"/>
<evidence type="ECO:0000256" key="1">
    <source>
        <dbReference type="SAM" id="MobiDB-lite"/>
    </source>
</evidence>
<feature type="compositionally biased region" description="Pro residues" evidence="1">
    <location>
        <begin position="23"/>
        <end position="32"/>
    </location>
</feature>
<sequence>MSRRRPAFDPTRLDDLDDLLPTPSVPATPPSAAPNGAPAAAPSAAPEVPTPTGPDPDQGRGTAPAAAAPARRSAEPPAPRQARGQGGRPTRARTAEPRRQPETADPGRVPVAVRIPRTLYDDINTRLLAGPERPSYGQLVIWTCEDHPDEVAAEVRAARPQPGSRRPRGRRLAADTVQVTLRLTLEERNLVDDIGDTVRSTHPGLVTRTEIATAALRLALDADPSSDLST</sequence>
<gene>
    <name evidence="2" type="ORF">HF526_29245</name>
</gene>
<reference evidence="2 3" key="1">
    <citation type="submission" date="2020-04" db="EMBL/GenBank/DDBJ databases">
        <authorList>
            <person name="Klaysubun C."/>
            <person name="Duangmal K."/>
            <person name="Lipun K."/>
        </authorList>
    </citation>
    <scope>NUCLEOTIDE SEQUENCE [LARGE SCALE GENOMIC DNA]</scope>
    <source>
        <strain evidence="2 3">K10HN5</strain>
    </source>
</reference>
<evidence type="ECO:0000313" key="3">
    <source>
        <dbReference type="Proteomes" id="UP000820669"/>
    </source>
</evidence>
<feature type="compositionally biased region" description="Basic and acidic residues" evidence="1">
    <location>
        <begin position="93"/>
        <end position="102"/>
    </location>
</feature>
<evidence type="ECO:0000313" key="2">
    <source>
        <dbReference type="EMBL" id="NMI01350.1"/>
    </source>
</evidence>
<accession>A0ABX1SID5</accession>
<feature type="region of interest" description="Disordered" evidence="1">
    <location>
        <begin position="1"/>
        <end position="110"/>
    </location>
</feature>